<feature type="domain" description="Uroporphyrinogen decarboxylase (URO-D)" evidence="1">
    <location>
        <begin position="94"/>
        <end position="380"/>
    </location>
</feature>
<dbReference type="PANTHER" id="PTHR47099">
    <property type="entry name" value="METHYLCOBAMIDE:COM METHYLTRANSFERASE MTBA"/>
    <property type="match status" value="1"/>
</dbReference>
<dbReference type="Gene3D" id="3.20.20.210">
    <property type="match status" value="1"/>
</dbReference>
<dbReference type="Proteomes" id="UP000809273">
    <property type="component" value="Unassembled WGS sequence"/>
</dbReference>
<gene>
    <name evidence="2" type="ORF">JW984_12860</name>
</gene>
<organism evidence="2 3">
    <name type="scientific">Candidatus Zymogenus saltonus</name>
    <dbReference type="NCBI Taxonomy" id="2844893"/>
    <lineage>
        <taxon>Bacteria</taxon>
        <taxon>Deltaproteobacteria</taxon>
        <taxon>Candidatus Zymogenia</taxon>
        <taxon>Candidatus Zymogeniales</taxon>
        <taxon>Candidatus Zymogenaceae</taxon>
        <taxon>Candidatus Zymogenus</taxon>
    </lineage>
</organism>
<protein>
    <recommendedName>
        <fullName evidence="1">Uroporphyrinogen decarboxylase (URO-D) domain-containing protein</fullName>
    </recommendedName>
</protein>
<dbReference type="GO" id="GO:0006779">
    <property type="term" value="P:porphyrin-containing compound biosynthetic process"/>
    <property type="evidence" value="ECO:0007669"/>
    <property type="project" value="InterPro"/>
</dbReference>
<evidence type="ECO:0000313" key="2">
    <source>
        <dbReference type="EMBL" id="MBN1574079.1"/>
    </source>
</evidence>
<dbReference type="SUPFAM" id="SSF51726">
    <property type="entry name" value="UROD/MetE-like"/>
    <property type="match status" value="1"/>
</dbReference>
<evidence type="ECO:0000313" key="3">
    <source>
        <dbReference type="Proteomes" id="UP000809273"/>
    </source>
</evidence>
<dbReference type="Pfam" id="PF01208">
    <property type="entry name" value="URO-D"/>
    <property type="match status" value="1"/>
</dbReference>
<dbReference type="InterPro" id="IPR052024">
    <property type="entry name" value="Methanogen_methyltrans"/>
</dbReference>
<reference evidence="2" key="1">
    <citation type="journal article" date="2021" name="Environ. Microbiol.">
        <title>Genomic characterization of three novel Desulfobacterota classes expand the metabolic and phylogenetic diversity of the phylum.</title>
        <authorList>
            <person name="Murphy C.L."/>
            <person name="Biggerstaff J."/>
            <person name="Eichhorn A."/>
            <person name="Ewing E."/>
            <person name="Shahan R."/>
            <person name="Soriano D."/>
            <person name="Stewart S."/>
            <person name="VanMol K."/>
            <person name="Walker R."/>
            <person name="Walters P."/>
            <person name="Elshahed M.S."/>
            <person name="Youssef N.H."/>
        </authorList>
    </citation>
    <scope>NUCLEOTIDE SEQUENCE</scope>
    <source>
        <strain evidence="2">Zod_Metabat.24</strain>
    </source>
</reference>
<proteinExistence type="predicted"/>
<dbReference type="GO" id="GO:0004853">
    <property type="term" value="F:uroporphyrinogen decarboxylase activity"/>
    <property type="evidence" value="ECO:0007669"/>
    <property type="project" value="InterPro"/>
</dbReference>
<dbReference type="InterPro" id="IPR000257">
    <property type="entry name" value="Uroporphyrinogen_deCOase"/>
</dbReference>
<dbReference type="EMBL" id="JAFGIX010000065">
    <property type="protein sequence ID" value="MBN1574079.1"/>
    <property type="molecule type" value="Genomic_DNA"/>
</dbReference>
<dbReference type="InterPro" id="IPR038071">
    <property type="entry name" value="UROD/MetE-like_sf"/>
</dbReference>
<dbReference type="AlphaFoldDB" id="A0A9D8KH72"/>
<accession>A0A9D8KH72</accession>
<name>A0A9D8KH72_9DELT</name>
<reference evidence="2" key="2">
    <citation type="submission" date="2021-01" db="EMBL/GenBank/DDBJ databases">
        <authorList>
            <person name="Hahn C.R."/>
            <person name="Youssef N.H."/>
            <person name="Elshahed M."/>
        </authorList>
    </citation>
    <scope>NUCLEOTIDE SEQUENCE</scope>
    <source>
        <strain evidence="2">Zod_Metabat.24</strain>
    </source>
</reference>
<evidence type="ECO:0000259" key="1">
    <source>
        <dbReference type="Pfam" id="PF01208"/>
    </source>
</evidence>
<sequence length="387" mass="44278">MDFTERIVAAIDGKKIDRVPTFSASLDDWPVQQVLGKPLIPPKLIFKNPVSTFIIDRWGRKLKKLLVDPFLGSGLMKRIEAAVELGFDCTWAVFEGTIMLWDSNTLAKTTGCFMDWIDDGHGNMYFMYRGPAISTPEEYDAWEYHQDIDELAHMAYKFFKKAMAKYGDKICIIGEVSSGNFEIILQMVGFQALPILLKKNREYIQKLIKYNEEYTMKTQMAVMDAGVKVLLKGDDMAYKTGPMLNPKLMDELFGDFYTRYTKTVHDRGGRVMIHSCGDNTKLFDYFIKWGFDGGHAYENTSNVDIFEEKKKHGDVFTIVGGVGIDYTLTERSKPQEVEEEVRHLIKMCAPGGRYLLGPAHDHPDMDIEKVRVMIEAVHKYGKYPISM</sequence>
<dbReference type="PANTHER" id="PTHR47099:SF1">
    <property type="entry name" value="METHYLCOBAMIDE:COM METHYLTRANSFERASE MTBA"/>
    <property type="match status" value="1"/>
</dbReference>
<comment type="caution">
    <text evidence="2">The sequence shown here is derived from an EMBL/GenBank/DDBJ whole genome shotgun (WGS) entry which is preliminary data.</text>
</comment>